<protein>
    <submittedName>
        <fullName evidence="5">Ribosomal protein S18 acetylase RimI</fullName>
    </submittedName>
</protein>
<dbReference type="InterPro" id="IPR050832">
    <property type="entry name" value="Bact_Acetyltransf"/>
</dbReference>
<evidence type="ECO:0000313" key="6">
    <source>
        <dbReference type="Proteomes" id="UP000198662"/>
    </source>
</evidence>
<keyword evidence="2" id="KW-0012">Acyltransferase</keyword>
<proteinExistence type="predicted"/>
<evidence type="ECO:0000256" key="1">
    <source>
        <dbReference type="ARBA" id="ARBA00022679"/>
    </source>
</evidence>
<dbReference type="AlphaFoldDB" id="A0A1G9J990"/>
<dbReference type="InterPro" id="IPR000182">
    <property type="entry name" value="GNAT_dom"/>
</dbReference>
<evidence type="ECO:0000256" key="3">
    <source>
        <dbReference type="SAM" id="MobiDB-lite"/>
    </source>
</evidence>
<dbReference type="Gene3D" id="3.40.630.30">
    <property type="match status" value="1"/>
</dbReference>
<dbReference type="GO" id="GO:0005840">
    <property type="term" value="C:ribosome"/>
    <property type="evidence" value="ECO:0007669"/>
    <property type="project" value="UniProtKB-KW"/>
</dbReference>
<evidence type="ECO:0000259" key="4">
    <source>
        <dbReference type="PROSITE" id="PS51186"/>
    </source>
</evidence>
<dbReference type="Pfam" id="PF00583">
    <property type="entry name" value="Acetyltransf_1"/>
    <property type="match status" value="1"/>
</dbReference>
<organism evidence="5 6">
    <name type="scientific">Glycomyces sambucus</name>
    <dbReference type="NCBI Taxonomy" id="380244"/>
    <lineage>
        <taxon>Bacteria</taxon>
        <taxon>Bacillati</taxon>
        <taxon>Actinomycetota</taxon>
        <taxon>Actinomycetes</taxon>
        <taxon>Glycomycetales</taxon>
        <taxon>Glycomycetaceae</taxon>
        <taxon>Glycomyces</taxon>
    </lineage>
</organism>
<keyword evidence="1" id="KW-0808">Transferase</keyword>
<accession>A0A1G9J990</accession>
<feature type="domain" description="N-acetyltransferase" evidence="4">
    <location>
        <begin position="40"/>
        <end position="232"/>
    </location>
</feature>
<name>A0A1G9J990_9ACTN</name>
<dbReference type="Proteomes" id="UP000198662">
    <property type="component" value="Unassembled WGS sequence"/>
</dbReference>
<sequence>MPSPVSVLPEARSPKPSQRDERYRLARARALCQARAMTHFDIVRVDPADHLLVRSWLAAQESVQEHDFRGLSPWHPLGALTGLVVHDPDSRREKWAAVCDGEVLGYLNLNLSDRDNTHLVGFEAGVRPDSRRHGIGSALLRHAEERAAEEGRTAICTWLAVPHEDSPDVRGDGGPFLIGNGYQRSLEAAVRVCELAAVDEEALDRLWDECGEKSREFELTTFHGVPDDRLIDGMAYLHQRMYTDMPLGEWDLQEGRITADTVRQWERQRLLRGQLNIQTAVVHKESGDVAGFTEIQVHAAEERHAWQGNTIVDPRFRGHKLGTLLKIANQRRLERMRPFMRYVWTGNAESNTQMIAINEAVGYRLAGHETVFQKKIG</sequence>
<keyword evidence="6" id="KW-1185">Reference proteome</keyword>
<dbReference type="GO" id="GO:0016747">
    <property type="term" value="F:acyltransferase activity, transferring groups other than amino-acyl groups"/>
    <property type="evidence" value="ECO:0007669"/>
    <property type="project" value="InterPro"/>
</dbReference>
<dbReference type="STRING" id="380244.SAMN05216298_3508"/>
<dbReference type="CDD" id="cd04301">
    <property type="entry name" value="NAT_SF"/>
    <property type="match status" value="1"/>
</dbReference>
<evidence type="ECO:0000256" key="2">
    <source>
        <dbReference type="ARBA" id="ARBA00023315"/>
    </source>
</evidence>
<evidence type="ECO:0000313" key="5">
    <source>
        <dbReference type="EMBL" id="SDL34167.1"/>
    </source>
</evidence>
<dbReference type="InterPro" id="IPR016181">
    <property type="entry name" value="Acyl_CoA_acyltransferase"/>
</dbReference>
<dbReference type="PROSITE" id="PS51186">
    <property type="entry name" value="GNAT"/>
    <property type="match status" value="1"/>
</dbReference>
<dbReference type="OrthoDB" id="4119890at2"/>
<dbReference type="EMBL" id="FNGF01000005">
    <property type="protein sequence ID" value="SDL34167.1"/>
    <property type="molecule type" value="Genomic_DNA"/>
</dbReference>
<keyword evidence="5" id="KW-0689">Ribosomal protein</keyword>
<dbReference type="SUPFAM" id="SSF55729">
    <property type="entry name" value="Acyl-CoA N-acyltransferases (Nat)"/>
    <property type="match status" value="2"/>
</dbReference>
<keyword evidence="5" id="KW-0687">Ribonucleoprotein</keyword>
<dbReference type="PANTHER" id="PTHR43877">
    <property type="entry name" value="AMINOALKYLPHOSPHONATE N-ACETYLTRANSFERASE-RELATED-RELATED"/>
    <property type="match status" value="1"/>
</dbReference>
<dbReference type="RefSeq" id="WP_091051979.1">
    <property type="nucleotide sequence ID" value="NZ_FNGF01000005.1"/>
</dbReference>
<feature type="region of interest" description="Disordered" evidence="3">
    <location>
        <begin position="1"/>
        <end position="20"/>
    </location>
</feature>
<reference evidence="6" key="1">
    <citation type="submission" date="2016-10" db="EMBL/GenBank/DDBJ databases">
        <authorList>
            <person name="Varghese N."/>
            <person name="Submissions S."/>
        </authorList>
    </citation>
    <scope>NUCLEOTIDE SEQUENCE [LARGE SCALE GENOMIC DNA]</scope>
    <source>
        <strain evidence="6">CGMCC 4.3147</strain>
    </source>
</reference>
<gene>
    <name evidence="5" type="ORF">SAMN05216298_3508</name>
</gene>